<gene>
    <name evidence="1" type="ORF">SY85_19185</name>
</gene>
<dbReference type="KEGG" id="fla:SY85_19185"/>
<dbReference type="PROSITE" id="PS51257">
    <property type="entry name" value="PROKAR_LIPOPROTEIN"/>
    <property type="match status" value="1"/>
</dbReference>
<dbReference type="Proteomes" id="UP000077177">
    <property type="component" value="Chromosome"/>
</dbReference>
<dbReference type="EMBL" id="CP011390">
    <property type="protein sequence ID" value="ANE52292.1"/>
    <property type="molecule type" value="Genomic_DNA"/>
</dbReference>
<evidence type="ECO:0008006" key="3">
    <source>
        <dbReference type="Google" id="ProtNLM"/>
    </source>
</evidence>
<reference evidence="1 2" key="2">
    <citation type="journal article" date="2016" name="Int. J. Syst. Evol. Microbiol.">
        <title>Flavisolibacter tropicus sp. nov., isolated from tropical soil.</title>
        <authorList>
            <person name="Lee J.J."/>
            <person name="Kang M.S."/>
            <person name="Kim G.S."/>
            <person name="Lee C.S."/>
            <person name="Lim S."/>
            <person name="Lee J."/>
            <person name="Roh S.H."/>
            <person name="Kang H."/>
            <person name="Ha J.M."/>
            <person name="Bae S."/>
            <person name="Jung H.Y."/>
            <person name="Kim M.K."/>
        </authorList>
    </citation>
    <scope>NUCLEOTIDE SEQUENCE [LARGE SCALE GENOMIC DNA]</scope>
    <source>
        <strain evidence="1 2">LCS9</strain>
    </source>
</reference>
<reference evidence="2" key="1">
    <citation type="submission" date="2015-01" db="EMBL/GenBank/DDBJ databases">
        <title>Flavisolibacter sp./LCS9/ whole genome sequencing.</title>
        <authorList>
            <person name="Kim M.K."/>
            <person name="Srinivasan S."/>
            <person name="Lee J.-J."/>
        </authorList>
    </citation>
    <scope>NUCLEOTIDE SEQUENCE [LARGE SCALE GENOMIC DNA]</scope>
    <source>
        <strain evidence="2">LCS9</strain>
    </source>
</reference>
<proteinExistence type="predicted"/>
<evidence type="ECO:0000313" key="1">
    <source>
        <dbReference type="EMBL" id="ANE52292.1"/>
    </source>
</evidence>
<dbReference type="AlphaFoldDB" id="A0A172TZ81"/>
<organism evidence="1 2">
    <name type="scientific">Flavisolibacter tropicus</name>
    <dbReference type="NCBI Taxonomy" id="1492898"/>
    <lineage>
        <taxon>Bacteria</taxon>
        <taxon>Pseudomonadati</taxon>
        <taxon>Bacteroidota</taxon>
        <taxon>Chitinophagia</taxon>
        <taxon>Chitinophagales</taxon>
        <taxon>Chitinophagaceae</taxon>
        <taxon>Flavisolibacter</taxon>
    </lineage>
</organism>
<keyword evidence="2" id="KW-1185">Reference proteome</keyword>
<protein>
    <recommendedName>
        <fullName evidence="3">Lipoprotein</fullName>
    </recommendedName>
</protein>
<accession>A0A172TZ81</accession>
<evidence type="ECO:0000313" key="2">
    <source>
        <dbReference type="Proteomes" id="UP000077177"/>
    </source>
</evidence>
<sequence length="193" mass="22314">MKQSTLLVFILFLLSCSVSDLQKRKIHIIDTDWTFRLPNKLTLSDSSFDSNGNMERRLYEEISNNTPLFSIKNPQKGFVRSGLCRDTIEPKQLEANLASVATWYFQVRSLSDDVKVLDTAFTTETVGGLPFKRQYIKYVNLDTKDTMRKYDYYGTLKTDHKKGNLYLVIDIQFTDSTYGSYYLDLLKSSSFSN</sequence>
<name>A0A172TZ81_9BACT</name>
<dbReference type="RefSeq" id="WP_066406602.1">
    <property type="nucleotide sequence ID" value="NZ_CP011390.1"/>
</dbReference>